<organism evidence="3 4">
    <name type="scientific">Hymenobacter segetis</name>
    <dbReference type="NCBI Taxonomy" id="2025509"/>
    <lineage>
        <taxon>Bacteria</taxon>
        <taxon>Pseudomonadati</taxon>
        <taxon>Bacteroidota</taxon>
        <taxon>Cytophagia</taxon>
        <taxon>Cytophagales</taxon>
        <taxon>Hymenobacteraceae</taxon>
        <taxon>Hymenobacter</taxon>
    </lineage>
</organism>
<evidence type="ECO:0000256" key="2">
    <source>
        <dbReference type="SAM" id="SignalP"/>
    </source>
</evidence>
<name>A0ABU9LYF3_9BACT</name>
<feature type="chain" id="PRO_5046198862" description="Outer membrane protein beta-barrel domain-containing protein" evidence="2">
    <location>
        <begin position="25"/>
        <end position="275"/>
    </location>
</feature>
<feature type="signal peptide" evidence="2">
    <location>
        <begin position="1"/>
        <end position="24"/>
    </location>
</feature>
<dbReference type="RefSeq" id="WP_342299430.1">
    <property type="nucleotide sequence ID" value="NZ_JBCEVZ010000039.1"/>
</dbReference>
<dbReference type="EMBL" id="JBCEVZ010000039">
    <property type="protein sequence ID" value="MEL5995533.1"/>
    <property type="molecule type" value="Genomic_DNA"/>
</dbReference>
<feature type="region of interest" description="Disordered" evidence="1">
    <location>
        <begin position="25"/>
        <end position="95"/>
    </location>
</feature>
<evidence type="ECO:0000256" key="1">
    <source>
        <dbReference type="SAM" id="MobiDB-lite"/>
    </source>
</evidence>
<feature type="compositionally biased region" description="Pro residues" evidence="1">
    <location>
        <begin position="34"/>
        <end position="61"/>
    </location>
</feature>
<keyword evidence="4" id="KW-1185">Reference proteome</keyword>
<comment type="caution">
    <text evidence="3">The sequence shown here is derived from an EMBL/GenBank/DDBJ whole genome shotgun (WGS) entry which is preliminary data.</text>
</comment>
<dbReference type="Proteomes" id="UP001479606">
    <property type="component" value="Unassembled WGS sequence"/>
</dbReference>
<reference evidence="3 4" key="1">
    <citation type="journal article" date="2018" name="Arch. Microbiol.">
        <title>Hymenobacter segetis sp. nov., isolated from soil.</title>
        <authorList>
            <person name="Ten L.N."/>
            <person name="Lim S.J."/>
            <person name="Kim B.O."/>
            <person name="Kang I.K."/>
            <person name="Jung H.Y."/>
        </authorList>
    </citation>
    <scope>NUCLEOTIDE SEQUENCE [LARGE SCALE GENOMIC DNA]</scope>
    <source>
        <strain evidence="3 4">S7-3-11</strain>
    </source>
</reference>
<proteinExistence type="predicted"/>
<gene>
    <name evidence="3" type="ORF">AAFH49_15055</name>
</gene>
<keyword evidence="2" id="KW-0732">Signal</keyword>
<evidence type="ECO:0000313" key="3">
    <source>
        <dbReference type="EMBL" id="MEL5995533.1"/>
    </source>
</evidence>
<evidence type="ECO:0000313" key="4">
    <source>
        <dbReference type="Proteomes" id="UP001479606"/>
    </source>
</evidence>
<protein>
    <recommendedName>
        <fullName evidence="5">Outer membrane protein beta-barrel domain-containing protein</fullName>
    </recommendedName>
</protein>
<sequence length="275" mass="29461">MKRHLLPVLLLVAAAGLPTFRAQAQDKPVLNTAPPAPQPAPPRPVEPTPVPATPAPEPTPEPTYNAPVQSTPDAPSGLDFPNRKNTKAGGAEDKPPTRKFLYTNLGLGYSSVDGISNFNASLAPAIGFRITDKFAIGPGISYAYNNYSLSPDNFYRTYGFTYPTPNGSLTAAGANSLSSSSLGFKVFAQYIVYKEFFIHGEYEVTNAQLAGYDGNGYLAKINRTVSSPLAGIGYRSYLGENAAVDVLGLYNFGNSVFSLYPGFNLRFSLLFNIGK</sequence>
<accession>A0ABU9LYF3</accession>
<evidence type="ECO:0008006" key="5">
    <source>
        <dbReference type="Google" id="ProtNLM"/>
    </source>
</evidence>